<evidence type="ECO:0000256" key="4">
    <source>
        <dbReference type="ARBA" id="ARBA00022801"/>
    </source>
</evidence>
<evidence type="ECO:0000256" key="1">
    <source>
        <dbReference type="ARBA" id="ARBA00001947"/>
    </source>
</evidence>
<dbReference type="GO" id="GO:0004222">
    <property type="term" value="F:metalloendopeptidase activity"/>
    <property type="evidence" value="ECO:0007669"/>
    <property type="project" value="InterPro"/>
</dbReference>
<evidence type="ECO:0000256" key="8">
    <source>
        <dbReference type="SAM" id="Phobius"/>
    </source>
</evidence>
<dbReference type="Pfam" id="PF01435">
    <property type="entry name" value="Peptidase_M48"/>
    <property type="match status" value="1"/>
</dbReference>
<feature type="transmembrane region" description="Helical" evidence="8">
    <location>
        <begin position="741"/>
        <end position="763"/>
    </location>
</feature>
<protein>
    <submittedName>
        <fullName evidence="10">Peptidase family M48</fullName>
    </submittedName>
</protein>
<feature type="transmembrane region" description="Helical" evidence="8">
    <location>
        <begin position="107"/>
        <end position="131"/>
    </location>
</feature>
<evidence type="ECO:0000256" key="3">
    <source>
        <dbReference type="ARBA" id="ARBA00022723"/>
    </source>
</evidence>
<dbReference type="InterPro" id="IPR001915">
    <property type="entry name" value="Peptidase_M48"/>
</dbReference>
<feature type="transmembrane region" description="Helical" evidence="8">
    <location>
        <begin position="784"/>
        <end position="806"/>
    </location>
</feature>
<name>A0A1C4YRJ7_9ACTN</name>
<feature type="transmembrane region" description="Helical" evidence="8">
    <location>
        <begin position="230"/>
        <end position="254"/>
    </location>
</feature>
<keyword evidence="3" id="KW-0479">Metal-binding</keyword>
<dbReference type="GO" id="GO:0046872">
    <property type="term" value="F:metal ion binding"/>
    <property type="evidence" value="ECO:0007669"/>
    <property type="project" value="UniProtKB-KW"/>
</dbReference>
<keyword evidence="4" id="KW-0378">Hydrolase</keyword>
<evidence type="ECO:0000259" key="9">
    <source>
        <dbReference type="Pfam" id="PF01435"/>
    </source>
</evidence>
<sequence length="967" mass="102520">MSADATVSPDGGPAIAAGSPAPPSHQHRWWKARTDIRFATLMMAVLASSVVALTTVFLSLPATEQLNDDQVDPCLRGIAARVASLPTGYDQAITGTYLMQQCVRPFFAAQATTVGVGLAGQIGLAGLLYALHPWWLARRRRLAPLPADGNADVLADLAMLSRQAGLPHQPTWLLAPYAATHGGQAFGLPRCRRVALDVGLLVRFDIDRPGFRAVIRHELAHLRNRDVDQAYLTIAIWWSFALLALAPFLVLSLFPDLLRRPFPAALLQIGDDPGRLTHRLVTVLVLAAVVYLARNAILRARETHADVVAAESDSDGALPRVVAALPWPGTRARRGVALPAWGGRSRYGTHPSPAERARTLTDTDRLARMGGWEMAGIGLTAGLALRGVSLLGGNLLGSRFMAMTLVVLPVTTMLTAILAAAVSRDPAAPRRRMLLLPAALSAGLAASGPLSMGAIETSVTGVVGEDTGVAVFAVSTVLLLIGLTLTAAWVWSVQHGHAGRLGVRQRRAIVVSAVAVSAPLLALWYWMSFSGSIVASYRPGRPDPGWAIGWYATLADWTGLMLEFQIQAMQTPITSAGMVLLWAVPVVVLRWWRRSERLVGLRRALLAGLGAGLAVIAVGAALPFAARAALPVEILHAPANMEWDANPGFLRVYHNVYTALAVLGQAVAAGIVAAGRTRLRPVFVPVAVCTTAVLATLGLYVSRAVSSCVGLTGVQQTNLAQPCDGRLLLLDGYIGFHFHSILSWGAIAAVLAALVGAAARALLNYRAVTSPEAVQTRHPGRTTTAALGLLALLGMSAAAAEAPGHYQHWKPNPPPAVPDLAPPAADPCVIGAWREVVREEDAAPFGSLRYRFTGAGATQTYHADGTTILDYGAGVAYTATIEGRRVALTVKGQITARYQIRDGTIAYYDAVSNGTQVWSIDGADQGPGSSESSVSLSPDRYHCAGDTLVQSSATEESYRIELRRVVD</sequence>
<keyword evidence="8" id="KW-0472">Membrane</keyword>
<dbReference type="Proteomes" id="UP000198224">
    <property type="component" value="Chromosome I"/>
</dbReference>
<dbReference type="GO" id="GO:0006508">
    <property type="term" value="P:proteolysis"/>
    <property type="evidence" value="ECO:0007669"/>
    <property type="project" value="UniProtKB-KW"/>
</dbReference>
<keyword evidence="5" id="KW-0862">Zinc</keyword>
<proteinExistence type="predicted"/>
<evidence type="ECO:0000256" key="2">
    <source>
        <dbReference type="ARBA" id="ARBA00022670"/>
    </source>
</evidence>
<evidence type="ECO:0000256" key="7">
    <source>
        <dbReference type="SAM" id="MobiDB-lite"/>
    </source>
</evidence>
<feature type="transmembrane region" description="Helical" evidence="8">
    <location>
        <begin position="682"/>
        <end position="701"/>
    </location>
</feature>
<keyword evidence="8" id="KW-1133">Transmembrane helix</keyword>
<dbReference type="AlphaFoldDB" id="A0A1C4YRJ7"/>
<feature type="transmembrane region" description="Helical" evidence="8">
    <location>
        <begin position="604"/>
        <end position="626"/>
    </location>
</feature>
<keyword evidence="2" id="KW-0645">Protease</keyword>
<evidence type="ECO:0000313" key="11">
    <source>
        <dbReference type="Proteomes" id="UP000198224"/>
    </source>
</evidence>
<evidence type="ECO:0000256" key="5">
    <source>
        <dbReference type="ARBA" id="ARBA00022833"/>
    </source>
</evidence>
<accession>A0A1C4YRJ7</accession>
<dbReference type="EMBL" id="LT607409">
    <property type="protein sequence ID" value="SCF23393.1"/>
    <property type="molecule type" value="Genomic_DNA"/>
</dbReference>
<feature type="transmembrane region" description="Helical" evidence="8">
    <location>
        <begin position="400"/>
        <end position="422"/>
    </location>
</feature>
<reference evidence="11" key="1">
    <citation type="submission" date="2016-06" db="EMBL/GenBank/DDBJ databases">
        <authorList>
            <person name="Varghese N."/>
            <person name="Submissions Spin"/>
        </authorList>
    </citation>
    <scope>NUCLEOTIDE SEQUENCE [LARGE SCALE GENOMIC DNA]</scope>
    <source>
        <strain evidence="11">DSM 45160</strain>
    </source>
</reference>
<feature type="transmembrane region" description="Helical" evidence="8">
    <location>
        <begin position="573"/>
        <end position="592"/>
    </location>
</feature>
<feature type="transmembrane region" description="Helical" evidence="8">
    <location>
        <begin position="434"/>
        <end position="455"/>
    </location>
</feature>
<comment type="cofactor">
    <cofactor evidence="1">
        <name>Zn(2+)</name>
        <dbReference type="ChEBI" id="CHEBI:29105"/>
    </cofactor>
</comment>
<feature type="transmembrane region" description="Helical" evidence="8">
    <location>
        <begin position="656"/>
        <end position="675"/>
    </location>
</feature>
<organism evidence="10 11">
    <name type="scientific">Micromonospora chokoriensis</name>
    <dbReference type="NCBI Taxonomy" id="356851"/>
    <lineage>
        <taxon>Bacteria</taxon>
        <taxon>Bacillati</taxon>
        <taxon>Actinomycetota</taxon>
        <taxon>Actinomycetes</taxon>
        <taxon>Micromonosporales</taxon>
        <taxon>Micromonosporaceae</taxon>
        <taxon>Micromonospora</taxon>
    </lineage>
</organism>
<feature type="domain" description="Peptidase M48" evidence="9">
    <location>
        <begin position="156"/>
        <end position="362"/>
    </location>
</feature>
<keyword evidence="8" id="KW-0812">Transmembrane</keyword>
<gene>
    <name evidence="10" type="ORF">GA0070612_5142</name>
</gene>
<feature type="region of interest" description="Disordered" evidence="7">
    <location>
        <begin position="1"/>
        <end position="26"/>
    </location>
</feature>
<keyword evidence="11" id="KW-1185">Reference proteome</keyword>
<feature type="compositionally biased region" description="Low complexity" evidence="7">
    <location>
        <begin position="8"/>
        <end position="19"/>
    </location>
</feature>
<evidence type="ECO:0000313" key="10">
    <source>
        <dbReference type="EMBL" id="SCF23393.1"/>
    </source>
</evidence>
<feature type="transmembrane region" description="Helical" evidence="8">
    <location>
        <begin position="38"/>
        <end position="60"/>
    </location>
</feature>
<evidence type="ECO:0000256" key="6">
    <source>
        <dbReference type="ARBA" id="ARBA00023049"/>
    </source>
</evidence>
<dbReference type="RefSeq" id="WP_088990223.1">
    <property type="nucleotide sequence ID" value="NZ_LT607409.1"/>
</dbReference>
<keyword evidence="6" id="KW-0482">Metalloprotease</keyword>
<feature type="transmembrane region" description="Helical" evidence="8">
    <location>
        <begin position="276"/>
        <end position="293"/>
    </location>
</feature>
<feature type="transmembrane region" description="Helical" evidence="8">
    <location>
        <begin position="467"/>
        <end position="488"/>
    </location>
</feature>
<feature type="transmembrane region" description="Helical" evidence="8">
    <location>
        <begin position="366"/>
        <end position="388"/>
    </location>
</feature>
<feature type="transmembrane region" description="Helical" evidence="8">
    <location>
        <begin position="508"/>
        <end position="527"/>
    </location>
</feature>